<reference evidence="4" key="1">
    <citation type="submission" date="2016-07" db="EMBL/GenBank/DDBJ databases">
        <title>Phaeobacter portensis sp. nov., a tropodithietic acid producing bacterium isolated from a German harbor.</title>
        <authorList>
            <person name="Freese H.M."/>
            <person name="Bunk B."/>
            <person name="Breider S."/>
            <person name="Brinkhoff T."/>
        </authorList>
    </citation>
    <scope>NUCLEOTIDE SEQUENCE [LARGE SCALE GENOMIC DNA]</scope>
    <source>
        <strain evidence="4">P97</strain>
        <plasmid evidence="4">pp97_b</plasmid>
    </source>
</reference>
<feature type="transmembrane region" description="Helical" evidence="1">
    <location>
        <begin position="98"/>
        <end position="123"/>
    </location>
</feature>
<feature type="transmembrane region" description="Helical" evidence="1">
    <location>
        <begin position="20"/>
        <end position="38"/>
    </location>
</feature>
<dbReference type="OrthoDB" id="8454209at2"/>
<organism evidence="3 4">
    <name type="scientific">Phaeobacter porticola</name>
    <dbReference type="NCBI Taxonomy" id="1844006"/>
    <lineage>
        <taxon>Bacteria</taxon>
        <taxon>Pseudomonadati</taxon>
        <taxon>Pseudomonadota</taxon>
        <taxon>Alphaproteobacteria</taxon>
        <taxon>Rhodobacterales</taxon>
        <taxon>Roseobacteraceae</taxon>
        <taxon>Phaeobacter</taxon>
    </lineage>
</organism>
<name>A0A1L3IB30_9RHOB</name>
<keyword evidence="3" id="KW-0614">Plasmid</keyword>
<keyword evidence="4" id="KW-1185">Reference proteome</keyword>
<feature type="transmembrane region" description="Helical" evidence="1">
    <location>
        <begin position="135"/>
        <end position="154"/>
    </location>
</feature>
<sequence>MSRVKTLQSLFKRYRRPGDIVFAWVVLVFSVFLLSQLFEQTAYQSRGKLVAQPRFWPAISLIAMTGFAGFHLLGSALSERLSGRWGEVWHWVKSVEYAGWFIAYAAAVPYAGYLPTTVLFAVLLCLRVGYRSAKMIGAAIASSFVVVLLFKTLLRVNLPAGRIYEALPDGLRQIMLTYF</sequence>
<proteinExistence type="predicted"/>
<gene>
    <name evidence="3" type="ORF">PhaeoP97_03888</name>
</gene>
<keyword evidence="1" id="KW-0472">Membrane</keyword>
<dbReference type="InterPro" id="IPR009936">
    <property type="entry name" value="DUF1468"/>
</dbReference>
<dbReference type="KEGG" id="php:PhaeoP97_03888"/>
<accession>A0A1L3IB30</accession>
<feature type="transmembrane region" description="Helical" evidence="1">
    <location>
        <begin position="58"/>
        <end position="77"/>
    </location>
</feature>
<feature type="domain" description="DUF1468" evidence="2">
    <location>
        <begin position="21"/>
        <end position="159"/>
    </location>
</feature>
<dbReference type="Pfam" id="PF07331">
    <property type="entry name" value="TctB"/>
    <property type="match status" value="1"/>
</dbReference>
<evidence type="ECO:0000313" key="3">
    <source>
        <dbReference type="EMBL" id="APG49238.1"/>
    </source>
</evidence>
<geneLocation type="plasmid" evidence="4">
    <name>pp97_b</name>
</geneLocation>
<evidence type="ECO:0000259" key="2">
    <source>
        <dbReference type="Pfam" id="PF07331"/>
    </source>
</evidence>
<keyword evidence="1" id="KW-0812">Transmembrane</keyword>
<dbReference type="AlphaFoldDB" id="A0A1L3IB30"/>
<dbReference type="Proteomes" id="UP000183859">
    <property type="component" value="Plasmid pP97_b"/>
</dbReference>
<protein>
    <submittedName>
        <fullName evidence="3">Tripartite tricarboxylate transporter TctB family protein</fullName>
    </submittedName>
</protein>
<evidence type="ECO:0000313" key="4">
    <source>
        <dbReference type="Proteomes" id="UP000183859"/>
    </source>
</evidence>
<dbReference type="RefSeq" id="WP_072506829.1">
    <property type="nucleotide sequence ID" value="NZ_CP016366.1"/>
</dbReference>
<dbReference type="EMBL" id="CP016366">
    <property type="protein sequence ID" value="APG49238.1"/>
    <property type="molecule type" value="Genomic_DNA"/>
</dbReference>
<evidence type="ECO:0000256" key="1">
    <source>
        <dbReference type="SAM" id="Phobius"/>
    </source>
</evidence>
<keyword evidence="1" id="KW-1133">Transmembrane helix</keyword>